<protein>
    <submittedName>
        <fullName evidence="1">Uncharacterized protein</fullName>
    </submittedName>
</protein>
<gene>
    <name evidence="1" type="ORF">LPLAT_LOCUS1998</name>
</gene>
<evidence type="ECO:0000313" key="2">
    <source>
        <dbReference type="Proteomes" id="UP001497644"/>
    </source>
</evidence>
<keyword evidence="2" id="KW-1185">Reference proteome</keyword>
<accession>A0AAV2N7J6</accession>
<reference evidence="1" key="1">
    <citation type="submission" date="2024-04" db="EMBL/GenBank/DDBJ databases">
        <authorList>
            <consortium name="Molecular Ecology Group"/>
        </authorList>
    </citation>
    <scope>NUCLEOTIDE SEQUENCE</scope>
</reference>
<dbReference type="Proteomes" id="UP001497644">
    <property type="component" value="Chromosome 11"/>
</dbReference>
<name>A0AAV2N7J6_9HYME</name>
<dbReference type="EMBL" id="OZ034834">
    <property type="protein sequence ID" value="CAL1675671.1"/>
    <property type="molecule type" value="Genomic_DNA"/>
</dbReference>
<evidence type="ECO:0000313" key="1">
    <source>
        <dbReference type="EMBL" id="CAL1675671.1"/>
    </source>
</evidence>
<proteinExistence type="predicted"/>
<dbReference type="AlphaFoldDB" id="A0AAV2N7J6"/>
<organism evidence="1 2">
    <name type="scientific">Lasius platythorax</name>
    <dbReference type="NCBI Taxonomy" id="488582"/>
    <lineage>
        <taxon>Eukaryota</taxon>
        <taxon>Metazoa</taxon>
        <taxon>Ecdysozoa</taxon>
        <taxon>Arthropoda</taxon>
        <taxon>Hexapoda</taxon>
        <taxon>Insecta</taxon>
        <taxon>Pterygota</taxon>
        <taxon>Neoptera</taxon>
        <taxon>Endopterygota</taxon>
        <taxon>Hymenoptera</taxon>
        <taxon>Apocrita</taxon>
        <taxon>Aculeata</taxon>
        <taxon>Formicoidea</taxon>
        <taxon>Formicidae</taxon>
        <taxon>Formicinae</taxon>
        <taxon>Lasius</taxon>
        <taxon>Lasius</taxon>
    </lineage>
</organism>
<sequence>MYCQSYVQKLPNVAETRGGKPIGNISGGSLGSPSWTQFTYFDLIGPAYDSTSYTILYTHVAKGCGKGVRVAEAKLWLASCFAKLYRQIPNSNQRIGCSC</sequence>